<dbReference type="GO" id="GO:0009251">
    <property type="term" value="P:glucan catabolic process"/>
    <property type="evidence" value="ECO:0007669"/>
    <property type="project" value="TreeGrafter"/>
</dbReference>
<dbReference type="GO" id="GO:0004553">
    <property type="term" value="F:hydrolase activity, hydrolyzing O-glycosyl compounds"/>
    <property type="evidence" value="ECO:0007669"/>
    <property type="project" value="InterPro"/>
</dbReference>
<sequence length="400" mass="41814">MPSLSRTLALSAVTLSSALLAQAATWSRTADIQGNGFFDAFDWFNERDPTNGLVTYQTVDAAKAAKLSYVDDNGAFVMGVSTVPVALEGRPSVRLQSKQSYADGLYVLNVTHVPTGCSSWPAFWTVTENIKSWPVGGEIDILENANDQYAAGLVSAHTQSTCLIDQNIPDAYGQVTYSNCSAYTEANSGCRVEMSNGPAPTWGADLNKAGGGVFAMERSFGSEGQGVKVWYFPNSDPSSLPKDLRAGSTSANSDNFGKPYAHMPISDCHADFGMHKIIFDITLCGDWAANTYAESGCLAKYSACSYQVGYNGSSYSETYWAVDSLRLFTDGGDKANAANSPNTAKPSTVAASSLATSTAKPSSGAAKSNSASSAASASVSTPLTALAGAAALALGLQLLL</sequence>
<feature type="domain" description="GH16" evidence="2">
    <location>
        <begin position="24"/>
        <end position="296"/>
    </location>
</feature>
<keyword evidence="4" id="KW-1185">Reference proteome</keyword>
<evidence type="ECO:0000259" key="2">
    <source>
        <dbReference type="PROSITE" id="PS51762"/>
    </source>
</evidence>
<accession>A0A5C3ES30</accession>
<organism evidence="3 4">
    <name type="scientific">Pseudozyma flocculosa</name>
    <dbReference type="NCBI Taxonomy" id="84751"/>
    <lineage>
        <taxon>Eukaryota</taxon>
        <taxon>Fungi</taxon>
        <taxon>Dikarya</taxon>
        <taxon>Basidiomycota</taxon>
        <taxon>Ustilaginomycotina</taxon>
        <taxon>Ustilaginomycetes</taxon>
        <taxon>Ustilaginales</taxon>
        <taxon>Ustilaginaceae</taxon>
        <taxon>Pseudozyma</taxon>
    </lineage>
</organism>
<proteinExistence type="predicted"/>
<dbReference type="InterPro" id="IPR013320">
    <property type="entry name" value="ConA-like_dom_sf"/>
</dbReference>
<dbReference type="InterPro" id="IPR050546">
    <property type="entry name" value="Glycosyl_Hydrlase_16"/>
</dbReference>
<dbReference type="EMBL" id="OOIP01000001">
    <property type="protein sequence ID" value="SPO35058.1"/>
    <property type="molecule type" value="Genomic_DNA"/>
</dbReference>
<gene>
    <name evidence="3" type="ORF">PSFLO_00529</name>
</gene>
<evidence type="ECO:0000313" key="3">
    <source>
        <dbReference type="EMBL" id="SPO35058.1"/>
    </source>
</evidence>
<dbReference type="InterPro" id="IPR000757">
    <property type="entry name" value="Beta-glucanase-like"/>
</dbReference>
<dbReference type="Proteomes" id="UP000323386">
    <property type="component" value="Unassembled WGS sequence"/>
</dbReference>
<dbReference type="PANTHER" id="PTHR10963:SF24">
    <property type="entry name" value="GLYCOSIDASE C21B10.07-RELATED"/>
    <property type="match status" value="1"/>
</dbReference>
<feature type="signal peptide" evidence="1">
    <location>
        <begin position="1"/>
        <end position="23"/>
    </location>
</feature>
<dbReference type="OrthoDB" id="192832at2759"/>
<dbReference type="AlphaFoldDB" id="A0A5C3ES30"/>
<dbReference type="PROSITE" id="PS51762">
    <property type="entry name" value="GH16_2"/>
    <property type="match status" value="1"/>
</dbReference>
<keyword evidence="1" id="KW-0732">Signal</keyword>
<evidence type="ECO:0000313" key="4">
    <source>
        <dbReference type="Proteomes" id="UP000323386"/>
    </source>
</evidence>
<dbReference type="Gene3D" id="2.60.120.200">
    <property type="match status" value="1"/>
</dbReference>
<dbReference type="Pfam" id="PF26113">
    <property type="entry name" value="GH16_XgeA"/>
    <property type="match status" value="1"/>
</dbReference>
<reference evidence="3 4" key="1">
    <citation type="submission" date="2018-03" db="EMBL/GenBank/DDBJ databases">
        <authorList>
            <person name="Guldener U."/>
        </authorList>
    </citation>
    <scope>NUCLEOTIDE SEQUENCE [LARGE SCALE GENOMIC DNA]</scope>
    <source>
        <strain evidence="3 4">DAOM196992</strain>
    </source>
</reference>
<feature type="chain" id="PRO_5022944927" evidence="1">
    <location>
        <begin position="24"/>
        <end position="400"/>
    </location>
</feature>
<dbReference type="SUPFAM" id="SSF49899">
    <property type="entry name" value="Concanavalin A-like lectins/glucanases"/>
    <property type="match status" value="1"/>
</dbReference>
<evidence type="ECO:0000256" key="1">
    <source>
        <dbReference type="SAM" id="SignalP"/>
    </source>
</evidence>
<dbReference type="PANTHER" id="PTHR10963">
    <property type="entry name" value="GLYCOSYL HYDROLASE-RELATED"/>
    <property type="match status" value="1"/>
</dbReference>
<protein>
    <submittedName>
        <fullName evidence="3">Related to mixed-linked glucanase MLG1</fullName>
    </submittedName>
</protein>
<name>A0A5C3ES30_9BASI</name>